<dbReference type="Pfam" id="PF14537">
    <property type="entry name" value="Cytochrom_c3_2"/>
    <property type="match status" value="1"/>
</dbReference>
<gene>
    <name evidence="9" type="ORF">GS424_013705</name>
</gene>
<protein>
    <submittedName>
        <fullName evidence="9">Cytochrome c3 family protein</fullName>
    </submittedName>
</protein>
<evidence type="ECO:0000256" key="2">
    <source>
        <dbReference type="ARBA" id="ARBA00022448"/>
    </source>
</evidence>
<dbReference type="SUPFAM" id="SSF48695">
    <property type="entry name" value="Multiheme cytochromes"/>
    <property type="match status" value="1"/>
</dbReference>
<keyword evidence="6" id="KW-0408">Iron</keyword>
<dbReference type="Gene3D" id="1.10.1130.10">
    <property type="entry name" value="Flavocytochrome C3, Chain A"/>
    <property type="match status" value="1"/>
</dbReference>
<name>A0A6L7J0Q5_9ACTN</name>
<feature type="signal peptide" evidence="7">
    <location>
        <begin position="1"/>
        <end position="21"/>
    </location>
</feature>
<evidence type="ECO:0000256" key="4">
    <source>
        <dbReference type="ARBA" id="ARBA00022723"/>
    </source>
</evidence>
<dbReference type="GO" id="GO:0046872">
    <property type="term" value="F:metal ion binding"/>
    <property type="evidence" value="ECO:0007669"/>
    <property type="project" value="UniProtKB-KW"/>
</dbReference>
<dbReference type="PROSITE" id="PS51257">
    <property type="entry name" value="PROKAR_LIPOPROTEIN"/>
    <property type="match status" value="1"/>
</dbReference>
<keyword evidence="5" id="KW-0249">Electron transport</keyword>
<sequence length="200" mass="20899">MHLRITVALATCGIVALGGLAACAPQHNDETGSEGANAESTQVAFTWSYDSTCAQCHEKEDGSMDDAACLAATHAAEGTTCATCHTDESGLASAHKNATPDEAKKRATKLRSTTIDEAACLSCHGSYEELAAKTADLALLTDSEGTTVNPHAMPENEDHASTDCASCHVMHDSEPAEESAPEYCDSCHHAGVYSCHTCHD</sequence>
<evidence type="ECO:0000256" key="6">
    <source>
        <dbReference type="ARBA" id="ARBA00023004"/>
    </source>
</evidence>
<evidence type="ECO:0000313" key="10">
    <source>
        <dbReference type="Proteomes" id="UP000478463"/>
    </source>
</evidence>
<dbReference type="EMBL" id="CP063310">
    <property type="protein sequence ID" value="QOS70048.1"/>
    <property type="molecule type" value="Genomic_DNA"/>
</dbReference>
<dbReference type="KEGG" id="egd:GS424_013705"/>
<feature type="domain" description="Tetrahaem cytochrome" evidence="8">
    <location>
        <begin position="74"/>
        <end position="189"/>
    </location>
</feature>
<dbReference type="GO" id="GO:0030313">
    <property type="term" value="C:cell envelope"/>
    <property type="evidence" value="ECO:0007669"/>
    <property type="project" value="UniProtKB-SubCell"/>
</dbReference>
<accession>A0A6L7J0Q5</accession>
<evidence type="ECO:0000313" key="9">
    <source>
        <dbReference type="EMBL" id="QOS70048.1"/>
    </source>
</evidence>
<evidence type="ECO:0000256" key="3">
    <source>
        <dbReference type="ARBA" id="ARBA00022617"/>
    </source>
</evidence>
<dbReference type="InterPro" id="IPR012286">
    <property type="entry name" value="Tetrahaem_cytochrome"/>
</dbReference>
<keyword evidence="2" id="KW-0813">Transport</keyword>
<reference evidence="9 10" key="1">
    <citation type="submission" date="2020-10" db="EMBL/GenBank/DDBJ databases">
        <title>Eggerthella sp. nov., isolated from human feces.</title>
        <authorList>
            <person name="Yajun G."/>
        </authorList>
    </citation>
    <scope>NUCLEOTIDE SEQUENCE [LARGE SCALE GENOMIC DNA]</scope>
    <source>
        <strain evidence="9 10">HF-1101</strain>
    </source>
</reference>
<dbReference type="AlphaFoldDB" id="A0A6L7J0Q5"/>
<feature type="chain" id="PRO_5039018354" evidence="7">
    <location>
        <begin position="22"/>
        <end position="200"/>
    </location>
</feature>
<comment type="subcellular location">
    <subcellularLocation>
        <location evidence="1">Cell envelope</location>
    </subcellularLocation>
</comment>
<evidence type="ECO:0000256" key="5">
    <source>
        <dbReference type="ARBA" id="ARBA00022982"/>
    </source>
</evidence>
<dbReference type="Proteomes" id="UP000478463">
    <property type="component" value="Chromosome"/>
</dbReference>
<dbReference type="InterPro" id="IPR036280">
    <property type="entry name" value="Multihaem_cyt_sf"/>
</dbReference>
<organism evidence="9 10">
    <name type="scientific">Eggerthella guodeyinii</name>
    <dbReference type="NCBI Taxonomy" id="2690837"/>
    <lineage>
        <taxon>Bacteria</taxon>
        <taxon>Bacillati</taxon>
        <taxon>Actinomycetota</taxon>
        <taxon>Coriobacteriia</taxon>
        <taxon>Eggerthellales</taxon>
        <taxon>Eggerthellaceae</taxon>
        <taxon>Eggerthella</taxon>
    </lineage>
</organism>
<evidence type="ECO:0000259" key="8">
    <source>
        <dbReference type="Pfam" id="PF14537"/>
    </source>
</evidence>
<keyword evidence="3" id="KW-0349">Heme</keyword>
<proteinExistence type="predicted"/>
<dbReference type="RefSeq" id="WP_160943641.1">
    <property type="nucleotide sequence ID" value="NZ_CP063310.1"/>
</dbReference>
<evidence type="ECO:0000256" key="7">
    <source>
        <dbReference type="SAM" id="SignalP"/>
    </source>
</evidence>
<keyword evidence="7" id="KW-0732">Signal</keyword>
<keyword evidence="4" id="KW-0479">Metal-binding</keyword>
<evidence type="ECO:0000256" key="1">
    <source>
        <dbReference type="ARBA" id="ARBA00004196"/>
    </source>
</evidence>